<dbReference type="EMBL" id="MH591106">
    <property type="protein sequence ID" value="AYC65109.1"/>
    <property type="molecule type" value="Genomic_DNA"/>
</dbReference>
<name>A0A386B098_9CHLO</name>
<dbReference type="GeneID" id="38279000"/>
<evidence type="ECO:0000313" key="1">
    <source>
        <dbReference type="EMBL" id="AYC65109.1"/>
    </source>
</evidence>
<geneLocation type="chloroplast" evidence="1"/>
<reference evidence="1" key="1">
    <citation type="submission" date="2018-07" db="EMBL/GenBank/DDBJ databases">
        <authorList>
            <person name="Quirk P.G."/>
            <person name="Krulwich T.A."/>
        </authorList>
    </citation>
    <scope>NUCLEOTIDE SEQUENCE</scope>
</reference>
<dbReference type="RefSeq" id="YP_009519201.1">
    <property type="nucleotide sequence ID" value="NC_039523.1"/>
</dbReference>
<evidence type="ECO:0008006" key="2">
    <source>
        <dbReference type="Google" id="ProtNLM"/>
    </source>
</evidence>
<gene>
    <name evidence="1" type="primary">orf195</name>
</gene>
<keyword evidence="1" id="KW-0150">Chloroplast</keyword>
<reference evidence="1" key="2">
    <citation type="journal article" date="2019" name="Mol. Phylogenet. Evol.">
        <title>Reassessment of the classification of bryopsidales (chlorophyta) based on chloroplast phylogenomic analyses.</title>
        <authorList>
            <person name="Cremen M.C."/>
            <person name="Leliaert F."/>
            <person name="West J."/>
            <person name="Lam D.W."/>
            <person name="Shimada S."/>
            <person name="Lopez-Bautista J.M."/>
            <person name="Verbruggen H."/>
        </authorList>
    </citation>
    <scope>NUCLEOTIDE SEQUENCE</scope>
</reference>
<proteinExistence type="predicted"/>
<protein>
    <recommendedName>
        <fullName evidence="2">Reverse transcriptase domain-containing protein</fullName>
    </recommendedName>
</protein>
<organism evidence="1">
    <name type="scientific">Caulerpa verticillata</name>
    <dbReference type="NCBI Taxonomy" id="177082"/>
    <lineage>
        <taxon>Eukaryota</taxon>
        <taxon>Viridiplantae</taxon>
        <taxon>Chlorophyta</taxon>
        <taxon>core chlorophytes</taxon>
        <taxon>Ulvophyceae</taxon>
        <taxon>TCBD clade</taxon>
        <taxon>Bryopsidales</taxon>
        <taxon>Halimedineae</taxon>
        <taxon>Caulerpaceae</taxon>
        <taxon>Caulerpa</taxon>
    </lineage>
</organism>
<accession>A0A386B098</accession>
<dbReference type="AlphaFoldDB" id="A0A386B098"/>
<keyword evidence="1" id="KW-0934">Plastid</keyword>
<sequence length="195" mass="22178">MIYYLITTPTVHRVVTNKGSRSPGLDEKPVTTIAQYKDLISQISSIVNNPKSYKAKLLKRLHIESPKGSGRLRPYPFIRRQMSPIFVLISPRTEELHDVYNYGFRPHQSPSWALGNLCFLLGNTRPNVGFRYVIKVDIRKCFDPIDPDFLKIKTPIIPVNILNSWLNCGYVYLKISKNIEPIGLGVGGSGLLIFY</sequence>